<accession>A0A846MNW9</accession>
<evidence type="ECO:0000313" key="2">
    <source>
        <dbReference type="Proteomes" id="UP000537126"/>
    </source>
</evidence>
<dbReference type="InterPro" id="IPR026444">
    <property type="entry name" value="Secre_tail"/>
</dbReference>
<protein>
    <recommendedName>
        <fullName evidence="3">Secretion system C-terminal sorting domain-containing protein</fullName>
    </recommendedName>
</protein>
<evidence type="ECO:0000313" key="1">
    <source>
        <dbReference type="EMBL" id="NIK73100.1"/>
    </source>
</evidence>
<keyword evidence="2" id="KW-1185">Reference proteome</keyword>
<name>A0A846MNW9_9BACT</name>
<comment type="caution">
    <text evidence="1">The sequence shown here is derived from an EMBL/GenBank/DDBJ whole genome shotgun (WGS) entry which is preliminary data.</text>
</comment>
<dbReference type="Proteomes" id="UP000537126">
    <property type="component" value="Unassembled WGS sequence"/>
</dbReference>
<organism evidence="1 2">
    <name type="scientific">Thermonema lapsum</name>
    <dbReference type="NCBI Taxonomy" id="28195"/>
    <lineage>
        <taxon>Bacteria</taxon>
        <taxon>Pseudomonadati</taxon>
        <taxon>Bacteroidota</taxon>
        <taxon>Cytophagia</taxon>
        <taxon>Cytophagales</taxon>
        <taxon>Thermonemataceae</taxon>
        <taxon>Thermonema</taxon>
    </lineage>
</organism>
<dbReference type="RefSeq" id="WP_166918376.1">
    <property type="nucleotide sequence ID" value="NZ_JAASRN010000001.1"/>
</dbReference>
<dbReference type="AlphaFoldDB" id="A0A846MNW9"/>
<sequence length="269" mass="30794">MADIVLHYRFLIGGLLFWIAAFSFAHAQENVSFTISGVYKGRNLYVQNPFTPDRSRYCTQSVYVNDQQVIVEPRASSFEIDLSSVPMNSPVIIKIVHAQGCKPKIINPDAIRGDADFQFVTYSVDENTLHWTAAGESSNSTYYIQKFMNNNWLTVRIITARGSNGEGSYTVPIQHHTGINRYRIRHQELDGRVYYSPELVYRKSAEEVRFYPKNASTKIYFTQSVNYKITDMKGNVLLQGNGKFVDISSLPQGVYIVHFDDKTDRFLKK</sequence>
<proteinExistence type="predicted"/>
<reference evidence="1 2" key="1">
    <citation type="submission" date="2020-03" db="EMBL/GenBank/DDBJ databases">
        <title>Genomic Encyclopedia of Type Strains, Phase IV (KMG-IV): sequencing the most valuable type-strain genomes for metagenomic binning, comparative biology and taxonomic classification.</title>
        <authorList>
            <person name="Goeker M."/>
        </authorList>
    </citation>
    <scope>NUCLEOTIDE SEQUENCE [LARGE SCALE GENOMIC DNA]</scope>
    <source>
        <strain evidence="1 2">DSM 5718</strain>
    </source>
</reference>
<evidence type="ECO:0008006" key="3">
    <source>
        <dbReference type="Google" id="ProtNLM"/>
    </source>
</evidence>
<dbReference type="NCBIfam" id="TIGR04183">
    <property type="entry name" value="Por_Secre_tail"/>
    <property type="match status" value="1"/>
</dbReference>
<dbReference type="EMBL" id="JAASRN010000001">
    <property type="protein sequence ID" value="NIK73100.1"/>
    <property type="molecule type" value="Genomic_DNA"/>
</dbReference>
<gene>
    <name evidence="1" type="ORF">FHS56_000586</name>
</gene>